<reference evidence="1 2" key="1">
    <citation type="submission" date="2014-04" db="EMBL/GenBank/DDBJ databases">
        <authorList>
            <consortium name="DOE Joint Genome Institute"/>
            <person name="Kuo A."/>
            <person name="Tarkka M."/>
            <person name="Buscot F."/>
            <person name="Kohler A."/>
            <person name="Nagy L.G."/>
            <person name="Floudas D."/>
            <person name="Copeland A."/>
            <person name="Barry K.W."/>
            <person name="Cichocki N."/>
            <person name="Veneault-Fourrey C."/>
            <person name="LaButti K."/>
            <person name="Lindquist E.A."/>
            <person name="Lipzen A."/>
            <person name="Lundell T."/>
            <person name="Morin E."/>
            <person name="Murat C."/>
            <person name="Sun H."/>
            <person name="Tunlid A."/>
            <person name="Henrissat B."/>
            <person name="Grigoriev I.V."/>
            <person name="Hibbett D.S."/>
            <person name="Martin F."/>
            <person name="Nordberg H.P."/>
            <person name="Cantor M.N."/>
            <person name="Hua S.X."/>
        </authorList>
    </citation>
    <scope>NUCLEOTIDE SEQUENCE [LARGE SCALE GENOMIC DNA]</scope>
    <source>
        <strain evidence="1 2">F 1598</strain>
    </source>
</reference>
<dbReference type="AlphaFoldDB" id="A0A0C3B2S1"/>
<protein>
    <submittedName>
        <fullName evidence="1">Uncharacterized protein</fullName>
    </submittedName>
</protein>
<dbReference type="InterPro" id="IPR027417">
    <property type="entry name" value="P-loop_NTPase"/>
</dbReference>
<sequence length="129" mass="14462">MCVPMSVGEFRKSEVEWRYSVSPVFYGQIHTSNLASNIHVKERRQENVGSIGLWAVDESSMMTTSLLTLGSQVSGRIRNGHGAVYSTIPFRGLNMILIGDFHQFEPVGKPHEALYSQPIAGRTERKRLP</sequence>
<proteinExistence type="predicted"/>
<evidence type="ECO:0000313" key="2">
    <source>
        <dbReference type="Proteomes" id="UP000054166"/>
    </source>
</evidence>
<dbReference type="OrthoDB" id="2986975at2759"/>
<dbReference type="Gene3D" id="3.40.50.300">
    <property type="entry name" value="P-loop containing nucleotide triphosphate hydrolases"/>
    <property type="match status" value="1"/>
</dbReference>
<reference evidence="2" key="2">
    <citation type="submission" date="2015-01" db="EMBL/GenBank/DDBJ databases">
        <title>Evolutionary Origins and Diversification of the Mycorrhizal Mutualists.</title>
        <authorList>
            <consortium name="DOE Joint Genome Institute"/>
            <consortium name="Mycorrhizal Genomics Consortium"/>
            <person name="Kohler A."/>
            <person name="Kuo A."/>
            <person name="Nagy L.G."/>
            <person name="Floudas D."/>
            <person name="Copeland A."/>
            <person name="Barry K.W."/>
            <person name="Cichocki N."/>
            <person name="Veneault-Fourrey C."/>
            <person name="LaButti K."/>
            <person name="Lindquist E.A."/>
            <person name="Lipzen A."/>
            <person name="Lundell T."/>
            <person name="Morin E."/>
            <person name="Murat C."/>
            <person name="Riley R."/>
            <person name="Ohm R."/>
            <person name="Sun H."/>
            <person name="Tunlid A."/>
            <person name="Henrissat B."/>
            <person name="Grigoriev I.V."/>
            <person name="Hibbett D.S."/>
            <person name="Martin F."/>
        </authorList>
    </citation>
    <scope>NUCLEOTIDE SEQUENCE [LARGE SCALE GENOMIC DNA]</scope>
    <source>
        <strain evidence="2">F 1598</strain>
    </source>
</reference>
<name>A0A0C3B2S1_PILCF</name>
<dbReference type="Proteomes" id="UP000054166">
    <property type="component" value="Unassembled WGS sequence"/>
</dbReference>
<dbReference type="EMBL" id="KN833003">
    <property type="protein sequence ID" value="KIM80513.1"/>
    <property type="molecule type" value="Genomic_DNA"/>
</dbReference>
<organism evidence="1 2">
    <name type="scientific">Piloderma croceum (strain F 1598)</name>
    <dbReference type="NCBI Taxonomy" id="765440"/>
    <lineage>
        <taxon>Eukaryota</taxon>
        <taxon>Fungi</taxon>
        <taxon>Dikarya</taxon>
        <taxon>Basidiomycota</taxon>
        <taxon>Agaricomycotina</taxon>
        <taxon>Agaricomycetes</taxon>
        <taxon>Agaricomycetidae</taxon>
        <taxon>Atheliales</taxon>
        <taxon>Atheliaceae</taxon>
        <taxon>Piloderma</taxon>
    </lineage>
</organism>
<dbReference type="InParanoid" id="A0A0C3B2S1"/>
<evidence type="ECO:0000313" key="1">
    <source>
        <dbReference type="EMBL" id="KIM80513.1"/>
    </source>
</evidence>
<keyword evidence="2" id="KW-1185">Reference proteome</keyword>
<accession>A0A0C3B2S1</accession>
<dbReference type="STRING" id="765440.A0A0C3B2S1"/>
<gene>
    <name evidence="1" type="ORF">PILCRDRAFT_525290</name>
</gene>
<dbReference type="HOGENOM" id="CLU_1949634_0_0_1"/>